<sequence>MNTLLTSDDKVQAVKILSDGCRILSDLHFVETLPGHVKLIVFRTSTRQQGNWSGPSSLPIVEQGGAHLDLPDNDAIPYPYRRSPSQRSQRRQRAQRNGVGKIMSRPIMGGWSPIISIAVSVR</sequence>
<gene>
    <name evidence="1" type="ORF">MSG28_009964</name>
</gene>
<accession>A0ACC0JDC8</accession>
<dbReference type="Proteomes" id="UP001064048">
    <property type="component" value="Chromosome 16"/>
</dbReference>
<name>A0ACC0JDC8_CHOFU</name>
<keyword evidence="2" id="KW-1185">Reference proteome</keyword>
<dbReference type="EMBL" id="CM046116">
    <property type="protein sequence ID" value="KAI8422074.1"/>
    <property type="molecule type" value="Genomic_DNA"/>
</dbReference>
<evidence type="ECO:0000313" key="1">
    <source>
        <dbReference type="EMBL" id="KAI8422074.1"/>
    </source>
</evidence>
<proteinExistence type="predicted"/>
<comment type="caution">
    <text evidence="1">The sequence shown here is derived from an EMBL/GenBank/DDBJ whole genome shotgun (WGS) entry which is preliminary data.</text>
</comment>
<reference evidence="1 2" key="1">
    <citation type="journal article" date="2022" name="Genome Biol. Evol.">
        <title>The Spruce Budworm Genome: Reconstructing the Evolutionary History of Antifreeze Proteins.</title>
        <authorList>
            <person name="Beliveau C."/>
            <person name="Gagne P."/>
            <person name="Picq S."/>
            <person name="Vernygora O."/>
            <person name="Keeling C.I."/>
            <person name="Pinkney K."/>
            <person name="Doucet D."/>
            <person name="Wen F."/>
            <person name="Johnston J.S."/>
            <person name="Maaroufi H."/>
            <person name="Boyle B."/>
            <person name="Laroche J."/>
            <person name="Dewar K."/>
            <person name="Juretic N."/>
            <person name="Blackburn G."/>
            <person name="Nisole A."/>
            <person name="Brunet B."/>
            <person name="Brandao M."/>
            <person name="Lumley L."/>
            <person name="Duan J."/>
            <person name="Quan G."/>
            <person name="Lucarotti C.J."/>
            <person name="Roe A.D."/>
            <person name="Sperling F.A.H."/>
            <person name="Levesque R.C."/>
            <person name="Cusson M."/>
        </authorList>
    </citation>
    <scope>NUCLEOTIDE SEQUENCE [LARGE SCALE GENOMIC DNA]</scope>
    <source>
        <strain evidence="1">Glfc:IPQL:Cfum</strain>
    </source>
</reference>
<protein>
    <submittedName>
        <fullName evidence="1">Uncharacterized protein</fullName>
    </submittedName>
</protein>
<organism evidence="1 2">
    <name type="scientific">Choristoneura fumiferana</name>
    <name type="common">Spruce budworm moth</name>
    <name type="synonym">Archips fumiferana</name>
    <dbReference type="NCBI Taxonomy" id="7141"/>
    <lineage>
        <taxon>Eukaryota</taxon>
        <taxon>Metazoa</taxon>
        <taxon>Ecdysozoa</taxon>
        <taxon>Arthropoda</taxon>
        <taxon>Hexapoda</taxon>
        <taxon>Insecta</taxon>
        <taxon>Pterygota</taxon>
        <taxon>Neoptera</taxon>
        <taxon>Endopterygota</taxon>
        <taxon>Lepidoptera</taxon>
        <taxon>Glossata</taxon>
        <taxon>Ditrysia</taxon>
        <taxon>Tortricoidea</taxon>
        <taxon>Tortricidae</taxon>
        <taxon>Tortricinae</taxon>
        <taxon>Choristoneura</taxon>
    </lineage>
</organism>
<evidence type="ECO:0000313" key="2">
    <source>
        <dbReference type="Proteomes" id="UP001064048"/>
    </source>
</evidence>